<protein>
    <submittedName>
        <fullName evidence="2">Uncharacterized protein</fullName>
    </submittedName>
</protein>
<keyword evidence="3" id="KW-1185">Reference proteome</keyword>
<feature type="region of interest" description="Disordered" evidence="1">
    <location>
        <begin position="116"/>
        <end position="144"/>
    </location>
</feature>
<accession>A0A165JM75</accession>
<gene>
    <name evidence="2" type="ORF">CALCODRAFT_479506</name>
</gene>
<organism evidence="2 3">
    <name type="scientific">Calocera cornea HHB12733</name>
    <dbReference type="NCBI Taxonomy" id="1353952"/>
    <lineage>
        <taxon>Eukaryota</taxon>
        <taxon>Fungi</taxon>
        <taxon>Dikarya</taxon>
        <taxon>Basidiomycota</taxon>
        <taxon>Agaricomycotina</taxon>
        <taxon>Dacrymycetes</taxon>
        <taxon>Dacrymycetales</taxon>
        <taxon>Dacrymycetaceae</taxon>
        <taxon>Calocera</taxon>
    </lineage>
</organism>
<feature type="compositionally biased region" description="Basic and acidic residues" evidence="1">
    <location>
        <begin position="127"/>
        <end position="144"/>
    </location>
</feature>
<evidence type="ECO:0000313" key="3">
    <source>
        <dbReference type="Proteomes" id="UP000076842"/>
    </source>
</evidence>
<dbReference type="Proteomes" id="UP000076842">
    <property type="component" value="Unassembled WGS sequence"/>
</dbReference>
<evidence type="ECO:0000256" key="1">
    <source>
        <dbReference type="SAM" id="MobiDB-lite"/>
    </source>
</evidence>
<reference evidence="2 3" key="1">
    <citation type="journal article" date="2016" name="Mol. Biol. Evol.">
        <title>Comparative Genomics of Early-Diverging Mushroom-Forming Fungi Provides Insights into the Origins of Lignocellulose Decay Capabilities.</title>
        <authorList>
            <person name="Nagy L.G."/>
            <person name="Riley R."/>
            <person name="Tritt A."/>
            <person name="Adam C."/>
            <person name="Daum C."/>
            <person name="Floudas D."/>
            <person name="Sun H."/>
            <person name="Yadav J.S."/>
            <person name="Pangilinan J."/>
            <person name="Larsson K.H."/>
            <person name="Matsuura K."/>
            <person name="Barry K."/>
            <person name="Labutti K."/>
            <person name="Kuo R."/>
            <person name="Ohm R.A."/>
            <person name="Bhattacharya S.S."/>
            <person name="Shirouzu T."/>
            <person name="Yoshinaga Y."/>
            <person name="Martin F.M."/>
            <person name="Grigoriev I.V."/>
            <person name="Hibbett D.S."/>
        </authorList>
    </citation>
    <scope>NUCLEOTIDE SEQUENCE [LARGE SCALE GENOMIC DNA]</scope>
    <source>
        <strain evidence="2 3">HHB12733</strain>
    </source>
</reference>
<sequence>MPMPMAFLPTLAQLPLLAAYTLFPDWALPIGIAEGSLLYLYADCYPSATPLLAGLTLLRTLALLALTGEGMLMLLGPAVGGLAVGLFVGACVGGGERDGEKCLGCLEQRWWDRDDGPAMPAGAEGRAGGDARDTGKGRAREREQEGWGWGWGWGEWSAWPWGWEWEWDELDEEVDVDVDDFHEGRGGRGDRGGRERERDWEGREEPWWAREEPF</sequence>
<evidence type="ECO:0000313" key="2">
    <source>
        <dbReference type="EMBL" id="KZT62023.1"/>
    </source>
</evidence>
<feature type="region of interest" description="Disordered" evidence="1">
    <location>
        <begin position="177"/>
        <end position="214"/>
    </location>
</feature>
<feature type="compositionally biased region" description="Basic and acidic residues" evidence="1">
    <location>
        <begin position="179"/>
        <end position="214"/>
    </location>
</feature>
<dbReference type="AlphaFoldDB" id="A0A165JM75"/>
<dbReference type="EMBL" id="KV423919">
    <property type="protein sequence ID" value="KZT62023.1"/>
    <property type="molecule type" value="Genomic_DNA"/>
</dbReference>
<name>A0A165JM75_9BASI</name>
<proteinExistence type="predicted"/>
<dbReference type="InParanoid" id="A0A165JM75"/>